<feature type="compositionally biased region" description="Polar residues" evidence="1">
    <location>
        <begin position="1"/>
        <end position="12"/>
    </location>
</feature>
<keyword evidence="3" id="KW-1185">Reference proteome</keyword>
<gene>
    <name evidence="2" type="ORF">EJ08DRAFT_467230</name>
</gene>
<organism evidence="2 3">
    <name type="scientific">Tothia fuscella</name>
    <dbReference type="NCBI Taxonomy" id="1048955"/>
    <lineage>
        <taxon>Eukaryota</taxon>
        <taxon>Fungi</taxon>
        <taxon>Dikarya</taxon>
        <taxon>Ascomycota</taxon>
        <taxon>Pezizomycotina</taxon>
        <taxon>Dothideomycetes</taxon>
        <taxon>Pleosporomycetidae</taxon>
        <taxon>Venturiales</taxon>
        <taxon>Cylindrosympodiaceae</taxon>
        <taxon>Tothia</taxon>
    </lineage>
</organism>
<dbReference type="AlphaFoldDB" id="A0A9P4NZE0"/>
<evidence type="ECO:0000256" key="1">
    <source>
        <dbReference type="SAM" id="MobiDB-lite"/>
    </source>
</evidence>
<proteinExistence type="predicted"/>
<accession>A0A9P4NZE0</accession>
<dbReference type="EMBL" id="MU007016">
    <property type="protein sequence ID" value="KAF2434460.1"/>
    <property type="molecule type" value="Genomic_DNA"/>
</dbReference>
<comment type="caution">
    <text evidence="2">The sequence shown here is derived from an EMBL/GenBank/DDBJ whole genome shotgun (WGS) entry which is preliminary data.</text>
</comment>
<sequence>MVTRQPKPSTKNTEPKFKGNMHRSCSDTRPSASAFAVKRRGSVRIYYPITHAATALAAIMLRDRQACLKSGGYTSSSYVYGACFRRHSCTMANSSKPSSPNFRVVVALCPSLLPQLHGSQLQCISLCFNPMLYSRLKLIIFTRLLPSSGALFHIEVSISCPG</sequence>
<name>A0A9P4NZE0_9PEZI</name>
<evidence type="ECO:0000313" key="2">
    <source>
        <dbReference type="EMBL" id="KAF2434460.1"/>
    </source>
</evidence>
<evidence type="ECO:0000313" key="3">
    <source>
        <dbReference type="Proteomes" id="UP000800235"/>
    </source>
</evidence>
<feature type="region of interest" description="Disordered" evidence="1">
    <location>
        <begin position="1"/>
        <end position="27"/>
    </location>
</feature>
<dbReference type="Proteomes" id="UP000800235">
    <property type="component" value="Unassembled WGS sequence"/>
</dbReference>
<reference evidence="2" key="1">
    <citation type="journal article" date="2020" name="Stud. Mycol.">
        <title>101 Dothideomycetes genomes: a test case for predicting lifestyles and emergence of pathogens.</title>
        <authorList>
            <person name="Haridas S."/>
            <person name="Albert R."/>
            <person name="Binder M."/>
            <person name="Bloem J."/>
            <person name="Labutti K."/>
            <person name="Salamov A."/>
            <person name="Andreopoulos B."/>
            <person name="Baker S."/>
            <person name="Barry K."/>
            <person name="Bills G."/>
            <person name="Bluhm B."/>
            <person name="Cannon C."/>
            <person name="Castanera R."/>
            <person name="Culley D."/>
            <person name="Daum C."/>
            <person name="Ezra D."/>
            <person name="Gonzalez J."/>
            <person name="Henrissat B."/>
            <person name="Kuo A."/>
            <person name="Liang C."/>
            <person name="Lipzen A."/>
            <person name="Lutzoni F."/>
            <person name="Magnuson J."/>
            <person name="Mondo S."/>
            <person name="Nolan M."/>
            <person name="Ohm R."/>
            <person name="Pangilinan J."/>
            <person name="Park H.-J."/>
            <person name="Ramirez L."/>
            <person name="Alfaro M."/>
            <person name="Sun H."/>
            <person name="Tritt A."/>
            <person name="Yoshinaga Y."/>
            <person name="Zwiers L.-H."/>
            <person name="Turgeon B."/>
            <person name="Goodwin S."/>
            <person name="Spatafora J."/>
            <person name="Crous P."/>
            <person name="Grigoriev I."/>
        </authorList>
    </citation>
    <scope>NUCLEOTIDE SEQUENCE</scope>
    <source>
        <strain evidence="2">CBS 130266</strain>
    </source>
</reference>
<protein>
    <submittedName>
        <fullName evidence="2">Uncharacterized protein</fullName>
    </submittedName>
</protein>